<keyword evidence="2 6" id="KW-0853">WD repeat</keyword>
<evidence type="ECO:0000256" key="5">
    <source>
        <dbReference type="ARBA" id="ARBA00023242"/>
    </source>
</evidence>
<dbReference type="SMART" id="SM00320">
    <property type="entry name" value="WD40"/>
    <property type="match status" value="1"/>
</dbReference>
<dbReference type="Proteomes" id="UP000264820">
    <property type="component" value="Unplaced"/>
</dbReference>
<comment type="function">
    <text evidence="6">Required for the formation of N(7)-methylguanine at position 46 (m7G46) in tRNA. In the complex, it is required to stabilize and induce conformational changes of the catalytic subunit.</text>
</comment>
<evidence type="ECO:0000256" key="8">
    <source>
        <dbReference type="SAM" id="MobiDB-lite"/>
    </source>
</evidence>
<proteinExistence type="inferred from homology"/>
<organism evidence="10 11">
    <name type="scientific">Hippocampus comes</name>
    <name type="common">Tiger tail seahorse</name>
    <dbReference type="NCBI Taxonomy" id="109280"/>
    <lineage>
        <taxon>Eukaryota</taxon>
        <taxon>Metazoa</taxon>
        <taxon>Chordata</taxon>
        <taxon>Craniata</taxon>
        <taxon>Vertebrata</taxon>
        <taxon>Euteleostomi</taxon>
        <taxon>Actinopterygii</taxon>
        <taxon>Neopterygii</taxon>
        <taxon>Teleostei</taxon>
        <taxon>Neoteleostei</taxon>
        <taxon>Acanthomorphata</taxon>
        <taxon>Syngnathiaria</taxon>
        <taxon>Syngnathiformes</taxon>
        <taxon>Syngnathoidei</taxon>
        <taxon>Syngnathidae</taxon>
        <taxon>Hippocampus</taxon>
    </lineage>
</organism>
<dbReference type="OMA" id="WQIASSC"/>
<evidence type="ECO:0000256" key="3">
    <source>
        <dbReference type="ARBA" id="ARBA00022694"/>
    </source>
</evidence>
<keyword evidence="5 6" id="KW-0539">Nucleus</keyword>
<dbReference type="Gene3D" id="2.130.10.10">
    <property type="entry name" value="YVTN repeat-like/Quinoprotein amine dehydrogenase"/>
    <property type="match status" value="1"/>
</dbReference>
<reference evidence="10" key="2">
    <citation type="submission" date="2025-09" db="UniProtKB">
        <authorList>
            <consortium name="Ensembl"/>
        </authorList>
    </citation>
    <scope>IDENTIFICATION</scope>
</reference>
<dbReference type="GO" id="GO:0043527">
    <property type="term" value="C:tRNA methyltransferase complex"/>
    <property type="evidence" value="ECO:0007669"/>
    <property type="project" value="TreeGrafter"/>
</dbReference>
<comment type="pathway">
    <text evidence="6">tRNA modification; N(7)-methylguanine-tRNA biosynthesis.</text>
</comment>
<keyword evidence="9" id="KW-1133">Transmembrane helix</keyword>
<evidence type="ECO:0000256" key="2">
    <source>
        <dbReference type="ARBA" id="ARBA00022574"/>
    </source>
</evidence>
<dbReference type="AlphaFoldDB" id="A0A3Q3DKU6"/>
<dbReference type="PANTHER" id="PTHR16288:SF0">
    <property type="entry name" value="TRNA (GUANINE-N(7)-)-METHYLTRANSFERASE NON-CATALYTIC SUBUNIT WDR4"/>
    <property type="match status" value="1"/>
</dbReference>
<dbReference type="InterPro" id="IPR028884">
    <property type="entry name" value="Trm82"/>
</dbReference>
<keyword evidence="4 6" id="KW-0677">Repeat</keyword>
<dbReference type="HAMAP" id="MF_03056">
    <property type="entry name" value="TRM82"/>
    <property type="match status" value="1"/>
</dbReference>
<name>A0A3Q3DKU6_HIPCM</name>
<keyword evidence="3 6" id="KW-0819">tRNA processing</keyword>
<dbReference type="Ensembl" id="ENSHCOT00000022398.1">
    <property type="protein sequence ID" value="ENSHCOP00000014700.1"/>
    <property type="gene ID" value="ENSHCOG00000018175.1"/>
</dbReference>
<dbReference type="InterPro" id="IPR001680">
    <property type="entry name" value="WD40_rpt"/>
</dbReference>
<evidence type="ECO:0000256" key="4">
    <source>
        <dbReference type="ARBA" id="ARBA00022737"/>
    </source>
</evidence>
<dbReference type="GeneTree" id="ENSGT00390000012174"/>
<dbReference type="GO" id="GO:0005634">
    <property type="term" value="C:nucleus"/>
    <property type="evidence" value="ECO:0007669"/>
    <property type="project" value="UniProtKB-SubCell"/>
</dbReference>
<protein>
    <submittedName>
        <fullName evidence="10">WD repeat domain 4</fullName>
    </submittedName>
</protein>
<dbReference type="PANTHER" id="PTHR16288">
    <property type="entry name" value="WD40 REPEAT PROTEIN 4"/>
    <property type="match status" value="1"/>
</dbReference>
<keyword evidence="9" id="KW-0812">Transmembrane</keyword>
<evidence type="ECO:0000313" key="11">
    <source>
        <dbReference type="Proteomes" id="UP000264820"/>
    </source>
</evidence>
<sequence>WQIASSCCSFHLFSFALQSFSSDSVVLLADVILAFIISPSGKLVALTDDSKRLILLQYEHSWQKGSCSFSRWLVRRGTSLVFNRAEDEVLVADKSGDVYSFSVMQPEREGELKMGHLSMILAVAVSPNDKYIVTADRDEKIRVSHLCSPHSIQSFCLGHKENLVSLLLKCFSNLQDGTMKLWEYTTGQKLKSWDLNDLEETLVPKTENEGVIFYYITMFVYFMLLFSVCTRVFLANIFKQNSLHRILKCTLIFNFTSFLIEFHCNCSSNPSSVFFTASTRAAGRFVHLHKVTFDNMTVYMNKKQQRLEEQQQKRKMEQGNNGKKARKEVLGTVTAFSST</sequence>
<dbReference type="PROSITE" id="PS50082">
    <property type="entry name" value="WD_REPEATS_2"/>
    <property type="match status" value="1"/>
</dbReference>
<comment type="subcellular location">
    <subcellularLocation>
        <location evidence="1 6">Nucleus</location>
    </subcellularLocation>
</comment>
<evidence type="ECO:0000256" key="6">
    <source>
        <dbReference type="HAMAP-Rule" id="MF_03056"/>
    </source>
</evidence>
<comment type="similarity">
    <text evidence="6">Belongs to the WD repeat TRM82 family.</text>
</comment>
<dbReference type="UniPathway" id="UPA00989"/>
<accession>A0A3Q3DKU6</accession>
<evidence type="ECO:0000256" key="1">
    <source>
        <dbReference type="ARBA" id="ARBA00004123"/>
    </source>
</evidence>
<evidence type="ECO:0000313" key="10">
    <source>
        <dbReference type="Ensembl" id="ENSHCOP00000014700.1"/>
    </source>
</evidence>
<feature type="transmembrane region" description="Helical" evidence="9">
    <location>
        <begin position="212"/>
        <end position="234"/>
    </location>
</feature>
<dbReference type="GO" id="GO:0005829">
    <property type="term" value="C:cytosol"/>
    <property type="evidence" value="ECO:0007669"/>
    <property type="project" value="TreeGrafter"/>
</dbReference>
<dbReference type="GO" id="GO:0106004">
    <property type="term" value="P:tRNA (guanine-N7)-methylation"/>
    <property type="evidence" value="ECO:0007669"/>
    <property type="project" value="UniProtKB-UniRule"/>
</dbReference>
<keyword evidence="9" id="KW-0472">Membrane</keyword>
<dbReference type="InterPro" id="IPR036322">
    <property type="entry name" value="WD40_repeat_dom_sf"/>
</dbReference>
<evidence type="ECO:0000256" key="7">
    <source>
        <dbReference type="PROSITE-ProRule" id="PRU00221"/>
    </source>
</evidence>
<dbReference type="STRING" id="109280.ENSHCOP00000014700"/>
<dbReference type="SUPFAM" id="SSF50978">
    <property type="entry name" value="WD40 repeat-like"/>
    <property type="match status" value="1"/>
</dbReference>
<feature type="repeat" description="WD" evidence="7">
    <location>
        <begin position="113"/>
        <end position="143"/>
    </location>
</feature>
<keyword evidence="11" id="KW-1185">Reference proteome</keyword>
<evidence type="ECO:0000256" key="9">
    <source>
        <dbReference type="SAM" id="Phobius"/>
    </source>
</evidence>
<dbReference type="InterPro" id="IPR015943">
    <property type="entry name" value="WD40/YVTN_repeat-like_dom_sf"/>
</dbReference>
<feature type="region of interest" description="Disordered" evidence="8">
    <location>
        <begin position="309"/>
        <end position="339"/>
    </location>
</feature>
<reference evidence="10" key="1">
    <citation type="submission" date="2025-08" db="UniProtKB">
        <authorList>
            <consortium name="Ensembl"/>
        </authorList>
    </citation>
    <scope>IDENTIFICATION</scope>
</reference>